<evidence type="ECO:0000256" key="1">
    <source>
        <dbReference type="ARBA" id="ARBA00004275"/>
    </source>
</evidence>
<dbReference type="Proteomes" id="UP000664344">
    <property type="component" value="Unassembled WGS sequence"/>
</dbReference>
<dbReference type="Gene3D" id="3.90.226.10">
    <property type="entry name" value="2-enoyl-CoA Hydratase, Chain A, domain 1"/>
    <property type="match status" value="1"/>
</dbReference>
<sequence length="255" mass="27739">MTNQYVHFQRNGDIVHLTLARPERHNALVPELLDGLLDALKQCHHTPPRVIVLAAEGRSFSSGGDVRAFFDTPRKDRAAYARQVVGKLNEVILAMLNTPAPIVSAIQGLVTGGSLGLVLGSDIVIASTKASFAPWYTVVGFSPDGGWSNLMGQRIGASRALEIQLTNRTLTAHQAYEYGLAHYLVEPEALEDQVQTLCQNLCAKQPESVLSTLRLNRPAPSETAAALKLEYDAFVAQIQTEEAHTGMARFLKQAP</sequence>
<proteinExistence type="predicted"/>
<dbReference type="EMBL" id="JAFKDB010000007">
    <property type="protein sequence ID" value="MBN7768630.1"/>
    <property type="molecule type" value="Genomic_DNA"/>
</dbReference>
<dbReference type="RefSeq" id="WP_029654332.1">
    <property type="nucleotide sequence ID" value="NZ_JAFKDB010000007.1"/>
</dbReference>
<dbReference type="PANTHER" id="PTHR43684:SF1">
    <property type="entry name" value="ENOYL-COA DELTA ISOMERASE 2"/>
    <property type="match status" value="1"/>
</dbReference>
<reference evidence="4 5" key="1">
    <citation type="submission" date="2021-02" db="EMBL/GenBank/DDBJ databases">
        <title>PHA producing bacteria isolated from coastal sediment in Guangdong, Shenzhen.</title>
        <authorList>
            <person name="Zheng W."/>
            <person name="Yu S."/>
            <person name="Huang Y."/>
        </authorList>
    </citation>
    <scope>NUCLEOTIDE SEQUENCE [LARGE SCALE GENOMIC DNA]</scope>
    <source>
        <strain evidence="4 5">TN21-5</strain>
    </source>
</reference>
<evidence type="ECO:0000313" key="4">
    <source>
        <dbReference type="EMBL" id="MBN7768630.1"/>
    </source>
</evidence>
<comment type="subcellular location">
    <subcellularLocation>
        <location evidence="1">Peroxisome</location>
    </subcellularLocation>
</comment>
<evidence type="ECO:0000256" key="3">
    <source>
        <dbReference type="ARBA" id="ARBA00023235"/>
    </source>
</evidence>
<dbReference type="InterPro" id="IPR051053">
    <property type="entry name" value="ECH/Chromodomain_protein"/>
</dbReference>
<comment type="caution">
    <text evidence="4">The sequence shown here is derived from an EMBL/GenBank/DDBJ whole genome shotgun (WGS) entry which is preliminary data.</text>
</comment>
<dbReference type="SUPFAM" id="SSF52096">
    <property type="entry name" value="ClpP/crotonase"/>
    <property type="match status" value="1"/>
</dbReference>
<evidence type="ECO:0000256" key="2">
    <source>
        <dbReference type="ARBA" id="ARBA00023140"/>
    </source>
</evidence>
<evidence type="ECO:0000313" key="5">
    <source>
        <dbReference type="Proteomes" id="UP000664344"/>
    </source>
</evidence>
<accession>A0ABS3B9T7</accession>
<keyword evidence="5" id="KW-1185">Reference proteome</keyword>
<organism evidence="4 5">
    <name type="scientific">Marinobacter daepoensis</name>
    <dbReference type="NCBI Taxonomy" id="262077"/>
    <lineage>
        <taxon>Bacteria</taxon>
        <taxon>Pseudomonadati</taxon>
        <taxon>Pseudomonadota</taxon>
        <taxon>Gammaproteobacteria</taxon>
        <taxon>Pseudomonadales</taxon>
        <taxon>Marinobacteraceae</taxon>
        <taxon>Marinobacter</taxon>
    </lineage>
</organism>
<keyword evidence="3" id="KW-0413">Isomerase</keyword>
<dbReference type="InterPro" id="IPR029045">
    <property type="entry name" value="ClpP/crotonase-like_dom_sf"/>
</dbReference>
<dbReference type="InterPro" id="IPR001753">
    <property type="entry name" value="Enoyl-CoA_hydra/iso"/>
</dbReference>
<gene>
    <name evidence="4" type="ORF">JYP53_01780</name>
</gene>
<keyword evidence="2" id="KW-0576">Peroxisome</keyword>
<protein>
    <submittedName>
        <fullName evidence="4">Enoyl-CoA hydratase/isomerase family protein</fullName>
    </submittedName>
</protein>
<dbReference type="PANTHER" id="PTHR43684">
    <property type="match status" value="1"/>
</dbReference>
<dbReference type="CDD" id="cd06558">
    <property type="entry name" value="crotonase-like"/>
    <property type="match status" value="1"/>
</dbReference>
<dbReference type="Pfam" id="PF00378">
    <property type="entry name" value="ECH_1"/>
    <property type="match status" value="1"/>
</dbReference>
<name>A0ABS3B9T7_9GAMM</name>